<evidence type="ECO:0000313" key="5">
    <source>
        <dbReference type="EMBL" id="KFI76734.1"/>
    </source>
</evidence>
<dbReference type="InterPro" id="IPR042070">
    <property type="entry name" value="PucR_C-HTH_sf"/>
</dbReference>
<proteinExistence type="inferred from homology"/>
<feature type="compositionally biased region" description="Basic and acidic residues" evidence="2">
    <location>
        <begin position="10"/>
        <end position="25"/>
    </location>
</feature>
<comment type="caution">
    <text evidence="5">The sequence shown here is derived from an EMBL/GenBank/DDBJ whole genome shotgun (WGS) entry which is preliminary data.</text>
</comment>
<dbReference type="AlphaFoldDB" id="A0A087C0D4"/>
<feature type="domain" description="PucR C-terminal helix-turn-helix" evidence="3">
    <location>
        <begin position="250"/>
        <end position="306"/>
    </location>
</feature>
<dbReference type="PANTHER" id="PTHR33744">
    <property type="entry name" value="CARBOHYDRATE DIACID REGULATOR"/>
    <property type="match status" value="1"/>
</dbReference>
<accession>A0A087C0D4</accession>
<dbReference type="InterPro" id="IPR041522">
    <property type="entry name" value="CdaR_GGDEF"/>
</dbReference>
<feature type="compositionally biased region" description="Basic and acidic residues" evidence="2">
    <location>
        <begin position="38"/>
        <end position="57"/>
    </location>
</feature>
<dbReference type="PANTHER" id="PTHR33744:SF7">
    <property type="entry name" value="PUCR FAMILY TRANSCRIPTIONAL REGULATOR"/>
    <property type="match status" value="1"/>
</dbReference>
<gene>
    <name evidence="5" type="ORF">BMON_0870</name>
</gene>
<protein>
    <submittedName>
        <fullName evidence="5">Polyketide Synthase Expression</fullName>
    </submittedName>
</protein>
<dbReference type="InterPro" id="IPR051448">
    <property type="entry name" value="CdaR-like_regulators"/>
</dbReference>
<dbReference type="Pfam" id="PF13556">
    <property type="entry name" value="HTH_30"/>
    <property type="match status" value="1"/>
</dbReference>
<dbReference type="Gene3D" id="1.10.10.2840">
    <property type="entry name" value="PucR C-terminal helix-turn-helix domain"/>
    <property type="match status" value="1"/>
</dbReference>
<evidence type="ECO:0000313" key="6">
    <source>
        <dbReference type="Proteomes" id="UP000029082"/>
    </source>
</evidence>
<dbReference type="Gene3D" id="3.30.70.2730">
    <property type="match status" value="1"/>
</dbReference>
<keyword evidence="6" id="KW-1185">Reference proteome</keyword>
<dbReference type="Pfam" id="PF17853">
    <property type="entry name" value="GGDEF_2"/>
    <property type="match status" value="1"/>
</dbReference>
<evidence type="ECO:0000256" key="2">
    <source>
        <dbReference type="SAM" id="MobiDB-lite"/>
    </source>
</evidence>
<comment type="similarity">
    <text evidence="1">Belongs to the CdaR family.</text>
</comment>
<dbReference type="eggNOG" id="COG2508">
    <property type="taxonomic scope" value="Bacteria"/>
</dbReference>
<dbReference type="InterPro" id="IPR025736">
    <property type="entry name" value="PucR_C-HTH_dom"/>
</dbReference>
<dbReference type="EMBL" id="JGZE01000012">
    <property type="protein sequence ID" value="KFI76734.1"/>
    <property type="molecule type" value="Genomic_DNA"/>
</dbReference>
<dbReference type="STRING" id="1437603.GCA_000771525_00619"/>
<dbReference type="GeneID" id="93093870"/>
<organism evidence="5 6">
    <name type="scientific">Bifidobacterium mongoliense DSM 21395</name>
    <dbReference type="NCBI Taxonomy" id="1437603"/>
    <lineage>
        <taxon>Bacteria</taxon>
        <taxon>Bacillati</taxon>
        <taxon>Actinomycetota</taxon>
        <taxon>Actinomycetes</taxon>
        <taxon>Bifidobacteriales</taxon>
        <taxon>Bifidobacteriaceae</taxon>
        <taxon>Bifidobacterium</taxon>
    </lineage>
</organism>
<dbReference type="Gene3D" id="1.20.5.5100">
    <property type="match status" value="1"/>
</dbReference>
<name>A0A087C0D4_9BIFI</name>
<evidence type="ECO:0000259" key="3">
    <source>
        <dbReference type="Pfam" id="PF13556"/>
    </source>
</evidence>
<dbReference type="RefSeq" id="WP_237745351.1">
    <property type="nucleotide sequence ID" value="NZ_JDUO01000002.1"/>
</dbReference>
<sequence>MTESQPGHNPRHEPQDAADGEHDDVLDLLGMVRSTPARTEDRESNHGDNQVDTHEDGGADGCETVERDEALTGHIETIAFEALCHGLHDSRVSALLHVLGWPEDFSCFVVAGTPAASYATVHRTILAGIRNLGGKLQIMGRHGSRVAVLVAVQGAATPEVTCTAVLGAFDEQHPVCLVPANREVAGACRGLHAAFSALDAAAAVHTLPRPMRADDVLPERALLGDAAARDELYTAVFSSLLGESPDDPTLSTISAFIDSGGSLDMTARELNVHPNTVRYRLKRAAETTGWDATDPREAFVLRTAIAVGRMRDAS</sequence>
<evidence type="ECO:0000256" key="1">
    <source>
        <dbReference type="ARBA" id="ARBA00006754"/>
    </source>
</evidence>
<dbReference type="Proteomes" id="UP000029082">
    <property type="component" value="Unassembled WGS sequence"/>
</dbReference>
<feature type="domain" description="CdaR GGDEF-like" evidence="4">
    <location>
        <begin position="88"/>
        <end position="199"/>
    </location>
</feature>
<evidence type="ECO:0000259" key="4">
    <source>
        <dbReference type="Pfam" id="PF17853"/>
    </source>
</evidence>
<feature type="region of interest" description="Disordered" evidence="2">
    <location>
        <begin position="1"/>
        <end position="61"/>
    </location>
</feature>
<reference evidence="5 6" key="1">
    <citation type="submission" date="2014-03" db="EMBL/GenBank/DDBJ databases">
        <title>Genomics of Bifidobacteria.</title>
        <authorList>
            <person name="Ventura M."/>
            <person name="Milani C."/>
            <person name="Lugli G.A."/>
        </authorList>
    </citation>
    <scope>NUCLEOTIDE SEQUENCE [LARGE SCALE GENOMIC DNA]</scope>
    <source>
        <strain evidence="5 6">DSM 21395</strain>
    </source>
</reference>